<reference evidence="5" key="1">
    <citation type="journal article" date="2019" name="Int. J. Syst. Evol. Microbiol.">
        <title>The Global Catalogue of Microorganisms (GCM) 10K type strain sequencing project: providing services to taxonomists for standard genome sequencing and annotation.</title>
        <authorList>
            <consortium name="The Broad Institute Genomics Platform"/>
            <consortium name="The Broad Institute Genome Sequencing Center for Infectious Disease"/>
            <person name="Wu L."/>
            <person name="Ma J."/>
        </authorList>
    </citation>
    <scope>NUCLEOTIDE SEQUENCE [LARGE SCALE GENOMIC DNA]</scope>
    <source>
        <strain evidence="5">CCM 8951</strain>
    </source>
</reference>
<sequence length="214" mass="24761">MRKVTRLARDPQKEMRIIDEAMTEFAANGYHKTRVEDIADNADVSKGLVFKYYESKSQLYLTVLKEATERVMSVADLHVWQNSEDLVAMIINATQYKIKLQLKFQKEFKVLLDAYVRSNQLPEEARHYVKDNLIDNAALQNEITGPVLARIKLKPGVRREDVYEMLNLIQGSYSVKIQQYLAAHPDMNNIEDMDDLIGTLTRYLEIFEHGFSAD</sequence>
<comment type="caution">
    <text evidence="4">The sequence shown here is derived from an EMBL/GenBank/DDBJ whole genome shotgun (WGS) entry which is preliminary data.</text>
</comment>
<proteinExistence type="predicted"/>
<dbReference type="PROSITE" id="PS50977">
    <property type="entry name" value="HTH_TETR_2"/>
    <property type="match status" value="1"/>
</dbReference>
<dbReference type="InterPro" id="IPR050109">
    <property type="entry name" value="HTH-type_TetR-like_transc_reg"/>
</dbReference>
<keyword evidence="1 2" id="KW-0238">DNA-binding</keyword>
<dbReference type="SUPFAM" id="SSF48498">
    <property type="entry name" value="Tetracyclin repressor-like, C-terminal domain"/>
    <property type="match status" value="1"/>
</dbReference>
<evidence type="ECO:0000256" key="1">
    <source>
        <dbReference type="ARBA" id="ARBA00023125"/>
    </source>
</evidence>
<dbReference type="PRINTS" id="PR00455">
    <property type="entry name" value="HTHTETR"/>
</dbReference>
<dbReference type="PANTHER" id="PTHR30328">
    <property type="entry name" value="TRANSCRIPTIONAL REPRESSOR"/>
    <property type="match status" value="1"/>
</dbReference>
<evidence type="ECO:0000313" key="4">
    <source>
        <dbReference type="EMBL" id="MFD1465474.1"/>
    </source>
</evidence>
<dbReference type="Gene3D" id="1.10.357.10">
    <property type="entry name" value="Tetracycline Repressor, domain 2"/>
    <property type="match status" value="1"/>
</dbReference>
<dbReference type="InterPro" id="IPR001647">
    <property type="entry name" value="HTH_TetR"/>
</dbReference>
<name>A0ABW4DLE7_9LACO</name>
<dbReference type="InterPro" id="IPR009057">
    <property type="entry name" value="Homeodomain-like_sf"/>
</dbReference>
<dbReference type="EMBL" id="JBHTOF010000033">
    <property type="protein sequence ID" value="MFD1465474.1"/>
    <property type="molecule type" value="Genomic_DNA"/>
</dbReference>
<dbReference type="PANTHER" id="PTHR30328:SF54">
    <property type="entry name" value="HTH-TYPE TRANSCRIPTIONAL REPRESSOR SCO4008"/>
    <property type="match status" value="1"/>
</dbReference>
<dbReference type="Gene3D" id="1.10.10.60">
    <property type="entry name" value="Homeodomain-like"/>
    <property type="match status" value="1"/>
</dbReference>
<keyword evidence="5" id="KW-1185">Reference proteome</keyword>
<evidence type="ECO:0000256" key="2">
    <source>
        <dbReference type="PROSITE-ProRule" id="PRU00335"/>
    </source>
</evidence>
<dbReference type="Pfam" id="PF00440">
    <property type="entry name" value="TetR_N"/>
    <property type="match status" value="1"/>
</dbReference>
<evidence type="ECO:0000313" key="5">
    <source>
        <dbReference type="Proteomes" id="UP001597244"/>
    </source>
</evidence>
<protein>
    <submittedName>
        <fullName evidence="4">TetR/AcrR family transcriptional regulator</fullName>
    </submittedName>
</protein>
<dbReference type="SUPFAM" id="SSF46689">
    <property type="entry name" value="Homeodomain-like"/>
    <property type="match status" value="1"/>
</dbReference>
<dbReference type="InterPro" id="IPR036271">
    <property type="entry name" value="Tet_transcr_reg_TetR-rel_C_sf"/>
</dbReference>
<evidence type="ECO:0000259" key="3">
    <source>
        <dbReference type="PROSITE" id="PS50977"/>
    </source>
</evidence>
<dbReference type="RefSeq" id="WP_125577962.1">
    <property type="nucleotide sequence ID" value="NZ_JBHTOF010000033.1"/>
</dbReference>
<dbReference type="Proteomes" id="UP001597244">
    <property type="component" value="Unassembled WGS sequence"/>
</dbReference>
<organism evidence="4 5">
    <name type="scientific">Lapidilactobacillus mulanensis</name>
    <dbReference type="NCBI Taxonomy" id="2485999"/>
    <lineage>
        <taxon>Bacteria</taxon>
        <taxon>Bacillati</taxon>
        <taxon>Bacillota</taxon>
        <taxon>Bacilli</taxon>
        <taxon>Lactobacillales</taxon>
        <taxon>Lactobacillaceae</taxon>
        <taxon>Lapidilactobacillus</taxon>
    </lineage>
</organism>
<gene>
    <name evidence="4" type="ORF">ACFQ4L_05125</name>
</gene>
<feature type="DNA-binding region" description="H-T-H motif" evidence="2">
    <location>
        <begin position="34"/>
        <end position="53"/>
    </location>
</feature>
<accession>A0ABW4DLE7</accession>
<feature type="domain" description="HTH tetR-type" evidence="3">
    <location>
        <begin position="11"/>
        <end position="71"/>
    </location>
</feature>